<dbReference type="GO" id="GO:0005886">
    <property type="term" value="C:plasma membrane"/>
    <property type="evidence" value="ECO:0007669"/>
    <property type="project" value="UniProtKB-SubCell"/>
</dbReference>
<keyword evidence="8 10" id="KW-1133">Transmembrane helix</keyword>
<accession>A0A840UZY5</accession>
<dbReference type="SUPFAM" id="SSF52540">
    <property type="entry name" value="P-loop containing nucleoside triphosphate hydrolases"/>
    <property type="match status" value="1"/>
</dbReference>
<dbReference type="PROSITE" id="PS50893">
    <property type="entry name" value="ABC_TRANSPORTER_2"/>
    <property type="match status" value="1"/>
</dbReference>
<dbReference type="InterPro" id="IPR039421">
    <property type="entry name" value="Type_1_exporter"/>
</dbReference>
<keyword evidence="15" id="KW-1185">Reference proteome</keyword>
<dbReference type="InterPro" id="IPR011527">
    <property type="entry name" value="ABC1_TM_dom"/>
</dbReference>
<evidence type="ECO:0000313" key="15">
    <source>
        <dbReference type="Proteomes" id="UP000539642"/>
    </source>
</evidence>
<keyword evidence="9 10" id="KW-0472">Membrane</keyword>
<dbReference type="InterPro" id="IPR003593">
    <property type="entry name" value="AAA+_ATPase"/>
</dbReference>
<name>A0A840UZY5_9BACT</name>
<dbReference type="AlphaFoldDB" id="A0A840UZY5"/>
<dbReference type="Pfam" id="PF00005">
    <property type="entry name" value="ABC_tran"/>
    <property type="match status" value="1"/>
</dbReference>
<evidence type="ECO:0000256" key="2">
    <source>
        <dbReference type="ARBA" id="ARBA00022448"/>
    </source>
</evidence>
<keyword evidence="3" id="KW-1003">Cell membrane</keyword>
<comment type="caution">
    <text evidence="14">The sequence shown here is derived from an EMBL/GenBank/DDBJ whole genome shotgun (WGS) entry which is preliminary data.</text>
</comment>
<dbReference type="CDD" id="cd18587">
    <property type="entry name" value="ABC_6TM_LapB_like"/>
    <property type="match status" value="1"/>
</dbReference>
<sequence>MTTSAPVRMTTKITSKIPETSKLKIDSDVIDDPLSDCLLMLARIHGRRISRATLRAGLPLTNNRLTVNLFARAATRAGLTSRVLKRPVAEMTNLELPCILLLHDNRALVLVTVRDDGMATVLLPETGMGQENIPVSELQARYSGYAIFCAPEFHRPETSVSEMAPRHRDWFWGTLFSSWRIYRDVLLASFLINLFALTTPFFILNVYDRVIPNYAFETLWVLSIGIGVVYLFSLLMRGLRGYFIDIAGKKANLEISALLFEKVLGLKMAARPESIGSFSNKIQQFDSVRDFITSLSLTALVDLPFAVLSLLAIWYLGGSVVIVHLVAIVVLLLYAYLVQMPLKRAVEQAFHASAQRNAVLVEGLNGLETLKMLGAEGKIQRTWEESVGHISRWGTRSRFLSSSVSHVSAFVQSATMVAVIIAGVYAIARGIMSQGGLIAVVMLTRQALAPMTQVVGLATRYHRARTALTTLQEIMAMPVERPLQKHFLHRGELRGAIEFKDVNFTYPGQSVPALTDLSLTIKAGERVGVIGAIGSGKTTLGKLLLGLYEPDTGMVAMDGTDIRQIDPTELRHFIGCVPQDITLFRGSVRDNIILGREDVGDAEILRVADLAGVSTFVKRHAMGFDMPVGEQGRLLSGGQRQAMAMARALLLDPPVLILDEPSSSMDARSESNLRQHLNTILKGKTLILTTHRASLLALVDRVIVLDNGMIRADGPKAAILEALKNGQINI</sequence>
<dbReference type="CDD" id="cd02421">
    <property type="entry name" value="Peptidase_C39_likeD"/>
    <property type="match status" value="1"/>
</dbReference>
<dbReference type="GO" id="GO:0008233">
    <property type="term" value="F:peptidase activity"/>
    <property type="evidence" value="ECO:0007669"/>
    <property type="project" value="InterPro"/>
</dbReference>
<dbReference type="PROSITE" id="PS50990">
    <property type="entry name" value="PEPTIDASE_C39"/>
    <property type="match status" value="1"/>
</dbReference>
<evidence type="ECO:0000256" key="9">
    <source>
        <dbReference type="ARBA" id="ARBA00023136"/>
    </source>
</evidence>
<feature type="transmembrane region" description="Helical" evidence="10">
    <location>
        <begin position="321"/>
        <end position="338"/>
    </location>
</feature>
<evidence type="ECO:0000256" key="5">
    <source>
        <dbReference type="ARBA" id="ARBA00022741"/>
    </source>
</evidence>
<evidence type="ECO:0000259" key="13">
    <source>
        <dbReference type="PROSITE" id="PS50990"/>
    </source>
</evidence>
<evidence type="ECO:0000256" key="4">
    <source>
        <dbReference type="ARBA" id="ARBA00022692"/>
    </source>
</evidence>
<dbReference type="PANTHER" id="PTHR43394">
    <property type="entry name" value="ATP-DEPENDENT PERMEASE MDL1, MITOCHONDRIAL"/>
    <property type="match status" value="1"/>
</dbReference>
<evidence type="ECO:0000313" key="14">
    <source>
        <dbReference type="EMBL" id="MBB5348208.1"/>
    </source>
</evidence>
<dbReference type="Pfam" id="PF03412">
    <property type="entry name" value="Peptidase_C39"/>
    <property type="match status" value="1"/>
</dbReference>
<keyword evidence="2" id="KW-0813">Transport</keyword>
<feature type="domain" description="ABC transmembrane type-1" evidence="12">
    <location>
        <begin position="185"/>
        <end position="463"/>
    </location>
</feature>
<feature type="domain" description="ABC transporter" evidence="11">
    <location>
        <begin position="497"/>
        <end position="730"/>
    </location>
</feature>
<evidence type="ECO:0000256" key="10">
    <source>
        <dbReference type="SAM" id="Phobius"/>
    </source>
</evidence>
<evidence type="ECO:0000259" key="11">
    <source>
        <dbReference type="PROSITE" id="PS50893"/>
    </source>
</evidence>
<proteinExistence type="predicted"/>
<dbReference type="Pfam" id="PF00664">
    <property type="entry name" value="ABC_membrane"/>
    <property type="match status" value="1"/>
</dbReference>
<dbReference type="InterPro" id="IPR005074">
    <property type="entry name" value="Peptidase_C39"/>
</dbReference>
<keyword evidence="6" id="KW-0378">Hydrolase</keyword>
<dbReference type="Gene3D" id="3.90.70.10">
    <property type="entry name" value="Cysteine proteinases"/>
    <property type="match status" value="1"/>
</dbReference>
<dbReference type="InterPro" id="IPR017750">
    <property type="entry name" value="ATPase_T1SS"/>
</dbReference>
<dbReference type="EMBL" id="JACHEO010000010">
    <property type="protein sequence ID" value="MBB5348208.1"/>
    <property type="molecule type" value="Genomic_DNA"/>
</dbReference>
<dbReference type="InterPro" id="IPR003439">
    <property type="entry name" value="ABC_transporter-like_ATP-bd"/>
</dbReference>
<dbReference type="GO" id="GO:0015421">
    <property type="term" value="F:ABC-type oligopeptide transporter activity"/>
    <property type="evidence" value="ECO:0007669"/>
    <property type="project" value="TreeGrafter"/>
</dbReference>
<feature type="transmembrane region" description="Helical" evidence="10">
    <location>
        <begin position="185"/>
        <end position="207"/>
    </location>
</feature>
<keyword evidence="4 10" id="KW-0812">Transmembrane</keyword>
<evidence type="ECO:0000256" key="3">
    <source>
        <dbReference type="ARBA" id="ARBA00022475"/>
    </source>
</evidence>
<feature type="transmembrane region" description="Helical" evidence="10">
    <location>
        <begin position="219"/>
        <end position="239"/>
    </location>
</feature>
<dbReference type="PANTHER" id="PTHR43394:SF1">
    <property type="entry name" value="ATP-BINDING CASSETTE SUB-FAMILY B MEMBER 10, MITOCHONDRIAL"/>
    <property type="match status" value="1"/>
</dbReference>
<dbReference type="Proteomes" id="UP000539642">
    <property type="component" value="Unassembled WGS sequence"/>
</dbReference>
<dbReference type="InterPro" id="IPR017871">
    <property type="entry name" value="ABC_transporter-like_CS"/>
</dbReference>
<evidence type="ECO:0000259" key="12">
    <source>
        <dbReference type="PROSITE" id="PS50929"/>
    </source>
</evidence>
<dbReference type="RefSeq" id="WP_240191638.1">
    <property type="nucleotide sequence ID" value="NZ_JACHEO010000010.1"/>
</dbReference>
<dbReference type="FunFam" id="3.40.50.300:FF:000299">
    <property type="entry name" value="ABC transporter ATP-binding protein/permease"/>
    <property type="match status" value="1"/>
</dbReference>
<keyword evidence="5" id="KW-0547">Nucleotide-binding</keyword>
<dbReference type="GO" id="GO:0006508">
    <property type="term" value="P:proteolysis"/>
    <property type="evidence" value="ECO:0007669"/>
    <property type="project" value="InterPro"/>
</dbReference>
<dbReference type="InterPro" id="IPR036640">
    <property type="entry name" value="ABC1_TM_sf"/>
</dbReference>
<organism evidence="14 15">
    <name type="scientific">Desulfoprunum benzoelyticum</name>
    <dbReference type="NCBI Taxonomy" id="1506996"/>
    <lineage>
        <taxon>Bacteria</taxon>
        <taxon>Pseudomonadati</taxon>
        <taxon>Thermodesulfobacteriota</taxon>
        <taxon>Desulfobulbia</taxon>
        <taxon>Desulfobulbales</taxon>
        <taxon>Desulfobulbaceae</taxon>
        <taxon>Desulfoprunum</taxon>
    </lineage>
</organism>
<feature type="transmembrane region" description="Helical" evidence="10">
    <location>
        <begin position="291"/>
        <end position="315"/>
    </location>
</feature>
<dbReference type="GO" id="GO:0005524">
    <property type="term" value="F:ATP binding"/>
    <property type="evidence" value="ECO:0007669"/>
    <property type="project" value="UniProtKB-KW"/>
</dbReference>
<evidence type="ECO:0000256" key="6">
    <source>
        <dbReference type="ARBA" id="ARBA00022801"/>
    </source>
</evidence>
<protein>
    <submittedName>
        <fullName evidence="14">ATP-binding cassette subfamily C protein LapB</fullName>
    </submittedName>
</protein>
<comment type="subcellular location">
    <subcellularLocation>
        <location evidence="1">Cell membrane</location>
        <topology evidence="1">Multi-pass membrane protein</topology>
    </subcellularLocation>
</comment>
<keyword evidence="7 14" id="KW-0067">ATP-binding</keyword>
<dbReference type="GO" id="GO:0016887">
    <property type="term" value="F:ATP hydrolysis activity"/>
    <property type="evidence" value="ECO:0007669"/>
    <property type="project" value="InterPro"/>
</dbReference>
<dbReference type="Gene3D" id="3.40.50.300">
    <property type="entry name" value="P-loop containing nucleotide triphosphate hydrolases"/>
    <property type="match status" value="1"/>
</dbReference>
<dbReference type="NCBIfam" id="TIGR03375">
    <property type="entry name" value="type_I_sec_LssB"/>
    <property type="match status" value="1"/>
</dbReference>
<evidence type="ECO:0000256" key="7">
    <source>
        <dbReference type="ARBA" id="ARBA00022840"/>
    </source>
</evidence>
<dbReference type="SMART" id="SM00382">
    <property type="entry name" value="AAA"/>
    <property type="match status" value="1"/>
</dbReference>
<evidence type="ECO:0000256" key="8">
    <source>
        <dbReference type="ARBA" id="ARBA00022989"/>
    </source>
</evidence>
<evidence type="ECO:0000256" key="1">
    <source>
        <dbReference type="ARBA" id="ARBA00004651"/>
    </source>
</evidence>
<dbReference type="Gene3D" id="1.20.1560.10">
    <property type="entry name" value="ABC transporter type 1, transmembrane domain"/>
    <property type="match status" value="1"/>
</dbReference>
<feature type="domain" description="Peptidase C39" evidence="13">
    <location>
        <begin position="24"/>
        <end position="149"/>
    </location>
</feature>
<reference evidence="14 15" key="1">
    <citation type="submission" date="2020-08" db="EMBL/GenBank/DDBJ databases">
        <title>Genomic Encyclopedia of Type Strains, Phase IV (KMG-IV): sequencing the most valuable type-strain genomes for metagenomic binning, comparative biology and taxonomic classification.</title>
        <authorList>
            <person name="Goeker M."/>
        </authorList>
    </citation>
    <scope>NUCLEOTIDE SEQUENCE [LARGE SCALE GENOMIC DNA]</scope>
    <source>
        <strain evidence="14 15">DSM 28570</strain>
    </source>
</reference>
<feature type="transmembrane region" description="Helical" evidence="10">
    <location>
        <begin position="407"/>
        <end position="428"/>
    </location>
</feature>
<dbReference type="PROSITE" id="PS50929">
    <property type="entry name" value="ABC_TM1F"/>
    <property type="match status" value="1"/>
</dbReference>
<gene>
    <name evidence="14" type="ORF">HNQ81_001939</name>
</gene>
<dbReference type="SUPFAM" id="SSF90123">
    <property type="entry name" value="ABC transporter transmembrane region"/>
    <property type="match status" value="1"/>
</dbReference>
<dbReference type="InterPro" id="IPR027417">
    <property type="entry name" value="P-loop_NTPase"/>
</dbReference>
<dbReference type="PROSITE" id="PS00211">
    <property type="entry name" value="ABC_TRANSPORTER_1"/>
    <property type="match status" value="1"/>
</dbReference>